<keyword evidence="8 12" id="KW-1015">Disulfide bond</keyword>
<dbReference type="PROSITE" id="PS50026">
    <property type="entry name" value="EGF_3"/>
    <property type="match status" value="8"/>
</dbReference>
<dbReference type="FunFam" id="2.10.25.10:FF:000005">
    <property type="entry name" value="Fibrillin 2"/>
    <property type="match status" value="1"/>
</dbReference>
<comment type="caution">
    <text evidence="20">The sequence shown here is derived from an EMBL/GenBank/DDBJ whole genome shotgun (WGS) entry which is preliminary data.</text>
</comment>
<evidence type="ECO:0000313" key="21">
    <source>
        <dbReference type="Proteomes" id="UP000828390"/>
    </source>
</evidence>
<dbReference type="InterPro" id="IPR035976">
    <property type="entry name" value="Sushi/SCR/CCP_sf"/>
</dbReference>
<feature type="domain" description="EGF-like" evidence="15">
    <location>
        <begin position="2143"/>
        <end position="2183"/>
    </location>
</feature>
<name>A0A9D4QZ16_DREPO</name>
<feature type="domain" description="EGF-like" evidence="15">
    <location>
        <begin position="2018"/>
        <end position="2055"/>
    </location>
</feature>
<dbReference type="PROSITE" id="PS50923">
    <property type="entry name" value="SUSHI"/>
    <property type="match status" value="13"/>
</dbReference>
<feature type="disulfide bond" evidence="11">
    <location>
        <begin position="2505"/>
        <end position="2514"/>
    </location>
</feature>
<keyword evidence="13" id="KW-0768">Sushi</keyword>
<evidence type="ECO:0000256" key="14">
    <source>
        <dbReference type="SAM" id="Phobius"/>
    </source>
</evidence>
<evidence type="ECO:0000256" key="4">
    <source>
        <dbReference type="ARBA" id="ARBA00022536"/>
    </source>
</evidence>
<dbReference type="SUPFAM" id="SSF57535">
    <property type="entry name" value="Complement control module/SCR domain"/>
    <property type="match status" value="13"/>
</dbReference>
<dbReference type="GO" id="GO:0007160">
    <property type="term" value="P:cell-matrix adhesion"/>
    <property type="evidence" value="ECO:0007669"/>
    <property type="project" value="InterPro"/>
</dbReference>
<feature type="domain" description="Sushi" evidence="18">
    <location>
        <begin position="723"/>
        <end position="778"/>
    </location>
</feature>
<evidence type="ECO:0000256" key="12">
    <source>
        <dbReference type="PROSITE-ProRule" id="PRU00196"/>
    </source>
</evidence>
<organism evidence="20 21">
    <name type="scientific">Dreissena polymorpha</name>
    <name type="common">Zebra mussel</name>
    <name type="synonym">Mytilus polymorpha</name>
    <dbReference type="NCBI Taxonomy" id="45954"/>
    <lineage>
        <taxon>Eukaryota</taxon>
        <taxon>Metazoa</taxon>
        <taxon>Spiralia</taxon>
        <taxon>Lophotrochozoa</taxon>
        <taxon>Mollusca</taxon>
        <taxon>Bivalvia</taxon>
        <taxon>Autobranchia</taxon>
        <taxon>Heteroconchia</taxon>
        <taxon>Euheterodonta</taxon>
        <taxon>Imparidentia</taxon>
        <taxon>Neoheterodontei</taxon>
        <taxon>Myida</taxon>
        <taxon>Dreissenoidea</taxon>
        <taxon>Dreissenidae</taxon>
        <taxon>Dreissena</taxon>
    </lineage>
</organism>
<keyword evidence="9" id="KW-0675">Receptor</keyword>
<dbReference type="InterPro" id="IPR001190">
    <property type="entry name" value="SRCR"/>
</dbReference>
<proteinExistence type="predicted"/>
<dbReference type="InterPro" id="IPR005533">
    <property type="entry name" value="AMOP_dom"/>
</dbReference>
<sequence>MASKRSRSSNVSICRTGQWSPPSLDVVCRRNQPLNITDVRLVDGPGPNVGRVEIAVDGVYGTLCDSYIDYNDADIICKSFNSSYRAVYIPGTKYGNGSGPVHIDQLHCNECGKPDIFASWSVNYFHYNGTSLFANCEFKKTYIGYLRMTCTANGWTTIDECQEYSYPLDIQEIRLVDGNSTFDGRVEIKVFNTWGTICDDNFGMEDANVICKMIGFNPAKGFRTSSIEGTGPVYVDNMACDANSSHINDCRYVTYDDCSHWEDVAVTCTAKCDNPTLQWGMVNDTSTNVGSSISVACERGRILVGDSVIVCKEDGNWTSTPFCRLIDCGDPTPDNGEIMGTSYYLDDVVSVSCDTGYILSGDAVITCQNNSYWTDDPTCTIVDCNALTIANMTIDIGNTTTYGQIAVVKCKYEFSPRGSWAVKCEANGVWNYTHVPDCKLIDCGSSAPPYGRVNDTTSTIGTVVGVECDYGRHLVGDAVLVCQQNGHWSGSPICSLIECDDPTPNNGFTNGTSHYLDAVISVSCVTGFVLYGHSAIRCQNNSHWTDYPNCTIVDCGVLHISAMSVNIGNATTYGQIADVRCHPDFTPLGSWTVKCEGSGIWNYSHVPQCELIDCGDPTPSKGLVNSSKTTVNTVVRVSCEYGYTLSGESVITCLRNGTWSGKSICDPSDCGRPAISNADVVTNSTTLYSKAFITCNEGFEIQGPSIITCTKTGWNDTVRCSPIVCEEMEVENGSVIGAGREYGAVVEVKCHTGYIIRGDNKLTCQGKGQWSDSPACVIQNCGIVTVPTNGILLTSPVVTTFNSSLRFQCNDGYHLTGTDVLWCDANGKWDSSVPTCVRKYCDNPTPTNGAVNGTSFYFSDVVSVSCDNGYLLSGEPFIKCQNNSKWTSYPTCNIVVCERIDLEKGNVTGTDAHFGSIIEVKCDIGYDLRGDSRLVCQADGQWSGNPTCISKDCGNVTLPNNMMIVTSPIVTTFNSSLRFQCQEDYLLTGNDVMWCSAMGTWNSSVPTCIQKSDIGGPCADARMCRTHSAICEDKKCSCMSGVEDRRTRKCDIMPLLPFGEENGDVIMEQHDCSESIVFTHSIPVFNNMRRSMHVCRCGLVSFDKKYSNNKPVPVGKGKVDIIEPTIDIKDPVVAAYFADIFVDNSSSITYRTYDILNNYPFSTKATEDITILESLIKRLENLSSFEASFLLIATWNRVKAKASALNRNNPATFQLAIVSNGVRTYSLTIYGHELMNWALTSRDKTIPVWIGHAGENGTTFNHLFSFKPPALRMDLGCKSGGISGLCLNNIDENISVLSHHGVDCIKWYNKNSNRKQNINLISQRLPMCPCDVDLARWDPWFWPIRTQVRQQNNDSVCVDMMLREAFKPHGKSCCYYRSTLTFVDTKPLSGGFYFSHPSFSPRDHEANDVIMKDKCCTKSNFCDLYYQLHPTGTCYTESPYRFGSFWGDPHMSTLDGMNYTFNGLGEYVLLSIETSNVTFSLQARTERAVKEDGNLSDATIFTAFAARDNTNSSIHVELNKAKDNVTLYGNGIDLTKTLREVQHDMFVFNTSTLTIHEDDGVLRVSFLEIGITLEIGKGAGMLSLDAIIPNKFNDVTKGLLGNFDRDPFNDFVYPNGSQLHFNASDMDIFYYGQAWSVNDSSSVFFYDDGKQHSDYHNASYIPRFLDTVDKITLAEAEKACNGSKNKECVFDYALTLNENIAMMTNRKREIIDVNTEEIAKVVPTINNTCSVNAKVGEQISCQLKIDDGLDIEVLNNVNKTTTYNRTSKTLYFRQKDDRPHNIWFVAINADRKQSQQHTIQVQLCTGCSGNGRCSTTVRPDPRENAYFKYSACVCDPGYTGDDCEKLYDWCAERPCSFGRNCTSLPSNRTYSCSPCPNGYNAEPGTNDCIDINECNSSNLCDHMCLNSEGSYSCDCKQGFRVDANNEHKCIDINECNEASDNCTQICNNTIGGFLCRCHSGFTFEMSNWTCVPDDSDPCARSTLNCTQTAGCTLDTNNATTCFCDAGFIFNKISYQCQDVNECSQHICAQDCTNTIGSFQCSCIAGYQLINKVSCELCEVPYWGLNCSQTCDCTGRGAERCDPVRGCVCSNGWTGSSCDDDVDECKEHPGVCEDARKSCTNNIGSYSCDCLKGYVTDAVGNCRDIDECSDPLLNECSQTCLNAEGSYTCGCKHGYTEVNSTHCTDINECDLTLADCEQMCENHPGYYNCYCFFGYRLNDDRNTCSKVKDFCKELNNLTCAGYCEVRDNTASCQCQQGFELTSDKQNCADVDECEDGNKCSTGANCMNTVGSFVCECPVGMKLQNNKRTCKECDKYHYGKDCSLTCSCINGVCNSTVGCVCGPGWTGISCDVDFDECRNNQVVCNETYTHCLNTPGSASCVCQEGYTKNIASGKCEDVNECQTSFMNTCDQDCINTPGSYLCSCRAGFVFKNGKCNDINECLGGNECQQQCVNTIGSYRCSCESGFVLELTDRKSCIAETKCTLNQAANCSGNATCSVSDDEVICVCPNGYNGTYCTDIDECENGKETCDQNCKNTEGGYNCECQVGYFLENDNATCTECMNWTYGEMCSRECKCNLTNTETCNPTNGNCTCLKGWHGGLCNDDVNECTSTSNECPTNSQCINLSGSFTCECDAGYLKNSSGLCQECPQGRFGKGCTSTCLCDMAHTSVCNPVNGSCTCDAGWTVPECKTDVDECVSANGFKCPANSTCVNAIGSYKCDCDPGFKTSSKGDSCTECSDNTYGSKCFNTCACVKEHTLSHTQSCDTVNGTCKCTGNWTGNTCQIDVDECKEDVCKDKHTVCVNTDGSFACYCKKGFVKDDVTKTCSNVTTVPGKQKDLQITLKIDVQSINLTSDRDFAVVAEKVTLSLRTYLLRFITHFTIVIKDLRKGSLVINFTLFYNNTADAVTNVTNALDDLRKGPNIMYEGKLVEAVSEQLRGSTPCGLFEEIRGGPCEFGTACNVTNGVVSCVVNIVPTDNVKLIIGVSVAGGLILAIGICTAICIVIKRKARNAKKNTLRLDNLNRFDGQGGKVFWRSPSKEVRHGNEPEAPRYRTWRSMALSFRQDAVKIPRIVPDENSGTAG</sequence>
<feature type="domain" description="VWFD" evidence="19">
    <location>
        <begin position="1441"/>
        <end position="1643"/>
    </location>
</feature>
<dbReference type="EMBL" id="JAIWYP010000003">
    <property type="protein sequence ID" value="KAH3847275.1"/>
    <property type="molecule type" value="Genomic_DNA"/>
</dbReference>
<dbReference type="SUPFAM" id="SSF57184">
    <property type="entry name" value="Growth factor receptor domain"/>
    <property type="match status" value="5"/>
</dbReference>
<dbReference type="PROSITE" id="PS51233">
    <property type="entry name" value="VWFD"/>
    <property type="match status" value="1"/>
</dbReference>
<feature type="domain" description="EGF-like" evidence="15">
    <location>
        <begin position="2782"/>
        <end position="2823"/>
    </location>
</feature>
<feature type="domain" description="Sushi" evidence="18">
    <location>
        <begin position="270"/>
        <end position="325"/>
    </location>
</feature>
<dbReference type="CDD" id="cd00033">
    <property type="entry name" value="CCP"/>
    <property type="match status" value="11"/>
</dbReference>
<keyword evidence="5" id="KW-0732">Signal</keyword>
<dbReference type="GO" id="GO:0016020">
    <property type="term" value="C:membrane"/>
    <property type="evidence" value="ECO:0007669"/>
    <property type="project" value="UniProtKB-SubCell"/>
</dbReference>
<dbReference type="InterPro" id="IPR003886">
    <property type="entry name" value="NIDO_dom"/>
</dbReference>
<dbReference type="PROSITE" id="PS00010">
    <property type="entry name" value="ASX_HYDROXYL"/>
    <property type="match status" value="12"/>
</dbReference>
<dbReference type="Proteomes" id="UP000828390">
    <property type="component" value="Unassembled WGS sequence"/>
</dbReference>
<dbReference type="PROSITE" id="PS50856">
    <property type="entry name" value="AMOP"/>
    <property type="match status" value="1"/>
</dbReference>
<feature type="disulfide bond" evidence="13">
    <location>
        <begin position="981"/>
        <end position="1008"/>
    </location>
</feature>
<dbReference type="FunFam" id="3.10.250.10:FF:000007">
    <property type="entry name" value="Soluble scavenger receptor cysteine-rich domain-containing protein SSC5D"/>
    <property type="match status" value="1"/>
</dbReference>
<dbReference type="SMART" id="SM00202">
    <property type="entry name" value="SR"/>
    <property type="match status" value="2"/>
</dbReference>
<feature type="domain" description="EGF-like" evidence="15">
    <location>
        <begin position="2435"/>
        <end position="2470"/>
    </location>
</feature>
<feature type="domain" description="Sushi" evidence="18">
    <location>
        <begin position="612"/>
        <end position="667"/>
    </location>
</feature>
<feature type="disulfide bond" evidence="11">
    <location>
        <begin position="2439"/>
        <end position="2449"/>
    </location>
</feature>
<keyword evidence="14" id="KW-1133">Transmembrane helix</keyword>
<dbReference type="SMART" id="SM00179">
    <property type="entry name" value="EGF_CA"/>
    <property type="match status" value="14"/>
</dbReference>
<evidence type="ECO:0000256" key="11">
    <source>
        <dbReference type="PROSITE-ProRule" id="PRU00076"/>
    </source>
</evidence>
<accession>A0A9D4QZ16</accession>
<dbReference type="InterPro" id="IPR000152">
    <property type="entry name" value="EGF-type_Asp/Asn_hydroxyl_site"/>
</dbReference>
<evidence type="ECO:0000256" key="1">
    <source>
        <dbReference type="ARBA" id="ARBA00004370"/>
    </source>
</evidence>
<feature type="domain" description="Sushi" evidence="18">
    <location>
        <begin position="779"/>
        <end position="838"/>
    </location>
</feature>
<gene>
    <name evidence="20" type="ORF">DPMN_089594</name>
</gene>
<dbReference type="GO" id="GO:0005576">
    <property type="term" value="C:extracellular region"/>
    <property type="evidence" value="ECO:0007669"/>
    <property type="project" value="UniProtKB-SubCell"/>
</dbReference>
<dbReference type="InterPro" id="IPR000742">
    <property type="entry name" value="EGF"/>
</dbReference>
<feature type="domain" description="AMOP" evidence="17">
    <location>
        <begin position="1296"/>
        <end position="1429"/>
    </location>
</feature>
<feature type="domain" description="Sushi" evidence="18">
    <location>
        <begin position="382"/>
        <end position="440"/>
    </location>
</feature>
<feature type="domain" description="Sushi" evidence="18">
    <location>
        <begin position="839"/>
        <end position="894"/>
    </location>
</feature>
<dbReference type="SUPFAM" id="SSF57196">
    <property type="entry name" value="EGF/Laminin"/>
    <property type="match status" value="4"/>
</dbReference>
<keyword evidence="14" id="KW-0812">Transmembrane</keyword>
<evidence type="ECO:0000259" key="19">
    <source>
        <dbReference type="PROSITE" id="PS51233"/>
    </source>
</evidence>
<dbReference type="InterPro" id="IPR001881">
    <property type="entry name" value="EGF-like_Ca-bd_dom"/>
</dbReference>
<evidence type="ECO:0000259" key="15">
    <source>
        <dbReference type="PROSITE" id="PS50026"/>
    </source>
</evidence>
<feature type="domain" description="Sushi" evidence="18">
    <location>
        <begin position="951"/>
        <end position="1010"/>
    </location>
</feature>
<comment type="caution">
    <text evidence="12">Lacks conserved residue(s) required for the propagation of feature annotation.</text>
</comment>
<keyword evidence="3" id="KW-0964">Secreted</keyword>
<feature type="domain" description="EGF-like" evidence="15">
    <location>
        <begin position="2602"/>
        <end position="2643"/>
    </location>
</feature>
<dbReference type="InterPro" id="IPR052235">
    <property type="entry name" value="Nephronectin_domain"/>
</dbReference>
<comment type="subcellular location">
    <subcellularLocation>
        <location evidence="1">Membrane</location>
    </subcellularLocation>
    <subcellularLocation>
        <location evidence="2">Secreted</location>
    </subcellularLocation>
</comment>
<protein>
    <submittedName>
        <fullName evidence="20">Uncharacterized protein</fullName>
    </submittedName>
</protein>
<evidence type="ECO:0000256" key="6">
    <source>
        <dbReference type="ARBA" id="ARBA00022737"/>
    </source>
</evidence>
<feature type="domain" description="EGF-like" evidence="15">
    <location>
        <begin position="2268"/>
        <end position="2309"/>
    </location>
</feature>
<dbReference type="InterPro" id="IPR001846">
    <property type="entry name" value="VWF_type-D"/>
</dbReference>
<dbReference type="InterPro" id="IPR036772">
    <property type="entry name" value="SRCR-like_dom_sf"/>
</dbReference>
<keyword evidence="21" id="KW-1185">Reference proteome</keyword>
<dbReference type="Pfam" id="PF06119">
    <property type="entry name" value="NIDO"/>
    <property type="match status" value="1"/>
</dbReference>
<feature type="domain" description="Sushi" evidence="18">
    <location>
        <begin position="668"/>
        <end position="722"/>
    </location>
</feature>
<dbReference type="PROSITE" id="PS00420">
    <property type="entry name" value="SRCR_1"/>
    <property type="match status" value="1"/>
</dbReference>
<dbReference type="SMART" id="SM00181">
    <property type="entry name" value="EGF"/>
    <property type="match status" value="25"/>
</dbReference>
<keyword evidence="4 11" id="KW-0245">EGF-like domain</keyword>
<evidence type="ECO:0000259" key="18">
    <source>
        <dbReference type="PROSITE" id="PS50923"/>
    </source>
</evidence>
<dbReference type="PRINTS" id="PR00258">
    <property type="entry name" value="SPERACTRCPTR"/>
</dbReference>
<evidence type="ECO:0000256" key="5">
    <source>
        <dbReference type="ARBA" id="ARBA00022729"/>
    </source>
</evidence>
<dbReference type="InterPro" id="IPR009030">
    <property type="entry name" value="Growth_fac_rcpt_cys_sf"/>
</dbReference>
<dbReference type="SMART" id="SM00216">
    <property type="entry name" value="VWD"/>
    <property type="match status" value="1"/>
</dbReference>
<feature type="domain" description="EGF-like" evidence="15">
    <location>
        <begin position="2689"/>
        <end position="2732"/>
    </location>
</feature>
<keyword evidence="6" id="KW-0677">Repeat</keyword>
<dbReference type="InterPro" id="IPR000436">
    <property type="entry name" value="Sushi_SCR_CCP_dom"/>
</dbReference>
<feature type="domain" description="SRCR" evidence="16">
    <location>
        <begin position="173"/>
        <end position="269"/>
    </location>
</feature>
<evidence type="ECO:0000256" key="10">
    <source>
        <dbReference type="ARBA" id="ARBA00023180"/>
    </source>
</evidence>
<dbReference type="FunFam" id="2.10.25.10:FF:000119">
    <property type="entry name" value="vitamin K-dependent protein S"/>
    <property type="match status" value="1"/>
</dbReference>
<dbReference type="CDD" id="cd00054">
    <property type="entry name" value="EGF_CA"/>
    <property type="match status" value="7"/>
</dbReference>
<dbReference type="FunFam" id="2.10.25.10:FF:000014">
    <property type="entry name" value="Latent-transforming growth factor beta-binding protein 3"/>
    <property type="match status" value="1"/>
</dbReference>
<evidence type="ECO:0000313" key="20">
    <source>
        <dbReference type="EMBL" id="KAH3847275.1"/>
    </source>
</evidence>
<dbReference type="Pfam" id="PF00084">
    <property type="entry name" value="Sushi"/>
    <property type="match status" value="12"/>
</dbReference>
<dbReference type="SUPFAM" id="SSF56487">
    <property type="entry name" value="SRCR-like"/>
    <property type="match status" value="2"/>
</dbReference>
<dbReference type="Pfam" id="PF07645">
    <property type="entry name" value="EGF_CA"/>
    <property type="match status" value="14"/>
</dbReference>
<dbReference type="SMART" id="SM00539">
    <property type="entry name" value="NIDO"/>
    <property type="match status" value="1"/>
</dbReference>
<keyword evidence="7 14" id="KW-0472">Membrane</keyword>
<feature type="disulfide bond" evidence="12">
    <location>
        <begin position="240"/>
        <end position="250"/>
    </location>
</feature>
<dbReference type="InterPro" id="IPR049883">
    <property type="entry name" value="NOTCH1_EGF-like"/>
</dbReference>
<feature type="domain" description="EGF-like" evidence="15">
    <location>
        <begin position="2476"/>
        <end position="2515"/>
    </location>
</feature>
<dbReference type="FunFam" id="2.10.25.10:FF:000038">
    <property type="entry name" value="Fibrillin 2"/>
    <property type="match status" value="1"/>
</dbReference>
<dbReference type="PROSITE" id="PS50287">
    <property type="entry name" value="SRCR_2"/>
    <property type="match status" value="2"/>
</dbReference>
<dbReference type="PROSITE" id="PS01187">
    <property type="entry name" value="EGF_CA"/>
    <property type="match status" value="6"/>
</dbReference>
<feature type="domain" description="Sushi" evidence="18">
    <location>
        <begin position="553"/>
        <end position="611"/>
    </location>
</feature>
<evidence type="ECO:0000256" key="7">
    <source>
        <dbReference type="ARBA" id="ARBA00023136"/>
    </source>
</evidence>
<dbReference type="SMART" id="SM00032">
    <property type="entry name" value="CCP"/>
    <property type="match status" value="14"/>
</dbReference>
<feature type="transmembrane region" description="Helical" evidence="14">
    <location>
        <begin position="2977"/>
        <end position="3001"/>
    </location>
</feature>
<feature type="domain" description="Sushi" evidence="18">
    <location>
        <begin position="497"/>
        <end position="552"/>
    </location>
</feature>
<evidence type="ECO:0000259" key="17">
    <source>
        <dbReference type="PROSITE" id="PS50856"/>
    </source>
</evidence>
<feature type="domain" description="Sushi" evidence="18">
    <location>
        <begin position="326"/>
        <end position="381"/>
    </location>
</feature>
<dbReference type="Gene3D" id="2.10.25.10">
    <property type="entry name" value="Laminin"/>
    <property type="match status" value="17"/>
</dbReference>
<evidence type="ECO:0000256" key="8">
    <source>
        <dbReference type="ARBA" id="ARBA00023157"/>
    </source>
</evidence>
<feature type="disulfide bond" evidence="13">
    <location>
        <begin position="809"/>
        <end position="836"/>
    </location>
</feature>
<reference evidence="20" key="1">
    <citation type="journal article" date="2019" name="bioRxiv">
        <title>The Genome of the Zebra Mussel, Dreissena polymorpha: A Resource for Invasive Species Research.</title>
        <authorList>
            <person name="McCartney M.A."/>
            <person name="Auch B."/>
            <person name="Kono T."/>
            <person name="Mallez S."/>
            <person name="Zhang Y."/>
            <person name="Obille A."/>
            <person name="Becker A."/>
            <person name="Abrahante J.E."/>
            <person name="Garbe J."/>
            <person name="Badalamenti J.P."/>
            <person name="Herman A."/>
            <person name="Mangelson H."/>
            <person name="Liachko I."/>
            <person name="Sullivan S."/>
            <person name="Sone E.D."/>
            <person name="Koren S."/>
            <person name="Silverstein K.A.T."/>
            <person name="Beckman K.B."/>
            <person name="Gohl D.M."/>
        </authorList>
    </citation>
    <scope>NUCLEOTIDE SEQUENCE</scope>
    <source>
        <strain evidence="20">Duluth1</strain>
        <tissue evidence="20">Whole animal</tissue>
    </source>
</reference>
<dbReference type="Gene3D" id="3.10.250.10">
    <property type="entry name" value="SRCR-like domain"/>
    <property type="match status" value="2"/>
</dbReference>
<feature type="domain" description="SRCR" evidence="16">
    <location>
        <begin position="39"/>
        <end position="162"/>
    </location>
</feature>
<evidence type="ECO:0000256" key="13">
    <source>
        <dbReference type="PROSITE-ProRule" id="PRU00302"/>
    </source>
</evidence>
<evidence type="ECO:0000256" key="2">
    <source>
        <dbReference type="ARBA" id="ARBA00004613"/>
    </source>
</evidence>
<reference evidence="20" key="2">
    <citation type="submission" date="2020-11" db="EMBL/GenBank/DDBJ databases">
        <authorList>
            <person name="McCartney M.A."/>
            <person name="Auch B."/>
            <person name="Kono T."/>
            <person name="Mallez S."/>
            <person name="Becker A."/>
            <person name="Gohl D.M."/>
            <person name="Silverstein K.A.T."/>
            <person name="Koren S."/>
            <person name="Bechman K.B."/>
            <person name="Herman A."/>
            <person name="Abrahante J.E."/>
            <person name="Garbe J."/>
        </authorList>
    </citation>
    <scope>NUCLEOTIDE SEQUENCE</scope>
    <source>
        <strain evidence="20">Duluth1</strain>
        <tissue evidence="20">Whole animal</tissue>
    </source>
</reference>
<dbReference type="InterPro" id="IPR018097">
    <property type="entry name" value="EGF_Ca-bd_CS"/>
</dbReference>
<dbReference type="GO" id="GO:0005509">
    <property type="term" value="F:calcium ion binding"/>
    <property type="evidence" value="ECO:0007669"/>
    <property type="project" value="InterPro"/>
</dbReference>
<dbReference type="PANTHER" id="PTHR24050:SF27">
    <property type="entry name" value="FIBRILLIN-1"/>
    <property type="match status" value="1"/>
</dbReference>
<dbReference type="Gene3D" id="2.10.70.10">
    <property type="entry name" value="Complement Module, domain 1"/>
    <property type="match status" value="13"/>
</dbReference>
<feature type="domain" description="Sushi" evidence="18">
    <location>
        <begin position="895"/>
        <end position="950"/>
    </location>
</feature>
<dbReference type="PANTHER" id="PTHR24050">
    <property type="entry name" value="PA14 DOMAIN-CONTAINING PROTEIN"/>
    <property type="match status" value="1"/>
</dbReference>
<evidence type="ECO:0000256" key="3">
    <source>
        <dbReference type="ARBA" id="ARBA00022525"/>
    </source>
</evidence>
<evidence type="ECO:0000259" key="16">
    <source>
        <dbReference type="PROSITE" id="PS50287"/>
    </source>
</evidence>
<dbReference type="PROSITE" id="PS01186">
    <property type="entry name" value="EGF_2"/>
    <property type="match status" value="11"/>
</dbReference>
<evidence type="ECO:0000256" key="9">
    <source>
        <dbReference type="ARBA" id="ARBA00023170"/>
    </source>
</evidence>
<keyword evidence="10" id="KW-0325">Glycoprotein</keyword>
<dbReference type="PROSITE" id="PS00022">
    <property type="entry name" value="EGF_1"/>
    <property type="match status" value="3"/>
</dbReference>
<feature type="domain" description="Sushi" evidence="18">
    <location>
        <begin position="441"/>
        <end position="496"/>
    </location>
</feature>